<dbReference type="InterPro" id="IPR017045">
    <property type="entry name" value="Malt_Pase/Glycosyl_Hdrlase"/>
</dbReference>
<dbReference type="RefSeq" id="WP_091555953.1">
    <property type="nucleotide sequence ID" value="NZ_FNPH01000004.1"/>
</dbReference>
<dbReference type="InterPro" id="IPR005195">
    <property type="entry name" value="Glyco_hydro_65_M"/>
</dbReference>
<dbReference type="InterPro" id="IPR008928">
    <property type="entry name" value="6-hairpin_glycosidase_sf"/>
</dbReference>
<feature type="binding site" evidence="6">
    <location>
        <begin position="628"/>
        <end position="629"/>
    </location>
    <ligand>
        <name>substrate</name>
    </ligand>
</feature>
<dbReference type="PANTHER" id="PTHR11051:SF8">
    <property type="entry name" value="PROTEIN-GLUCOSYLGALACTOSYLHYDROXYLYSINE GLUCOSIDASE"/>
    <property type="match status" value="1"/>
</dbReference>
<evidence type="ECO:0000256" key="4">
    <source>
        <dbReference type="ARBA" id="ARBA00023295"/>
    </source>
</evidence>
<protein>
    <submittedName>
        <fullName evidence="10">Trehalose and maltose hydrolase (Possible phosphorylase)</fullName>
    </submittedName>
</protein>
<keyword evidence="4" id="KW-0326">Glycosidase</keyword>
<name>A0A1H3NL84_9ACTN</name>
<dbReference type="GO" id="GO:0005975">
    <property type="term" value="P:carbohydrate metabolic process"/>
    <property type="evidence" value="ECO:0007669"/>
    <property type="project" value="InterPro"/>
</dbReference>
<keyword evidence="10" id="KW-0378">Hydrolase</keyword>
<dbReference type="InterPro" id="IPR011013">
    <property type="entry name" value="Gal_mutarotase_sf_dom"/>
</dbReference>
<dbReference type="GO" id="GO:0030246">
    <property type="term" value="F:carbohydrate binding"/>
    <property type="evidence" value="ECO:0007669"/>
    <property type="project" value="InterPro"/>
</dbReference>
<accession>A0A1H3NL84</accession>
<evidence type="ECO:0000313" key="11">
    <source>
        <dbReference type="Proteomes" id="UP000242415"/>
    </source>
</evidence>
<keyword evidence="3" id="KW-0808">Transferase</keyword>
<evidence type="ECO:0000256" key="6">
    <source>
        <dbReference type="PIRSR" id="PIRSR036289-51"/>
    </source>
</evidence>
<dbReference type="EMBL" id="FNPH01000004">
    <property type="protein sequence ID" value="SDY89686.1"/>
    <property type="molecule type" value="Genomic_DNA"/>
</dbReference>
<dbReference type="PANTHER" id="PTHR11051">
    <property type="entry name" value="GLYCOSYL HYDROLASE-RELATED"/>
    <property type="match status" value="1"/>
</dbReference>
<evidence type="ECO:0000256" key="5">
    <source>
        <dbReference type="PIRSR" id="PIRSR036289-50"/>
    </source>
</evidence>
<dbReference type="FunFam" id="1.50.10.10:FF:000053">
    <property type="entry name" value="Putative glycosyl hydrolase"/>
    <property type="match status" value="1"/>
</dbReference>
<reference evidence="11" key="1">
    <citation type="submission" date="2016-10" db="EMBL/GenBank/DDBJ databases">
        <authorList>
            <person name="Varghese N."/>
            <person name="Submissions S."/>
        </authorList>
    </citation>
    <scope>NUCLEOTIDE SEQUENCE [LARGE SCALE GENOMIC DNA]</scope>
    <source>
        <strain evidence="11">DSM 45245</strain>
    </source>
</reference>
<organism evidence="10 11">
    <name type="scientific">Micromonospora pattaloongensis</name>
    <dbReference type="NCBI Taxonomy" id="405436"/>
    <lineage>
        <taxon>Bacteria</taxon>
        <taxon>Bacillati</taxon>
        <taxon>Actinomycetota</taxon>
        <taxon>Actinomycetes</taxon>
        <taxon>Micromonosporales</taxon>
        <taxon>Micromonosporaceae</taxon>
        <taxon>Micromonospora</taxon>
    </lineage>
</organism>
<dbReference type="Pfam" id="PF03632">
    <property type="entry name" value="Glyco_hydro_65m"/>
    <property type="match status" value="1"/>
</dbReference>
<feature type="active site" description="Proton donor" evidence="5">
    <location>
        <position position="507"/>
    </location>
</feature>
<dbReference type="Proteomes" id="UP000242415">
    <property type="component" value="Unassembled WGS sequence"/>
</dbReference>
<evidence type="ECO:0000259" key="8">
    <source>
        <dbReference type="Pfam" id="PF03633"/>
    </source>
</evidence>
<comment type="similarity">
    <text evidence="1">Belongs to the glycosyl hydrolase 65 family.</text>
</comment>
<dbReference type="SUPFAM" id="SSF74650">
    <property type="entry name" value="Galactose mutarotase-like"/>
    <property type="match status" value="1"/>
</dbReference>
<dbReference type="InterPro" id="IPR005196">
    <property type="entry name" value="Glyco_hydro_65_N"/>
</dbReference>
<dbReference type="InterPro" id="IPR037018">
    <property type="entry name" value="GH65_N"/>
</dbReference>
<feature type="domain" description="Glycoside hydrolase family 65 C-terminal" evidence="8">
    <location>
        <begin position="737"/>
        <end position="799"/>
    </location>
</feature>
<keyword evidence="11" id="KW-1185">Reference proteome</keyword>
<feature type="domain" description="Glycoside hydrolase family 65 N-terminal" evidence="9">
    <location>
        <begin position="22"/>
        <end position="277"/>
    </location>
</feature>
<sequence>MGADPGCELCVSSGPDEWVLSYSDADPASERTRETLLTVGNGYFATRGAAPEATADESHYPGTYAAGLYNRLTSQVDGQTREDESIVNLPNWLPLTFRSLGGEWLVPEAFERVHEHLVLDMRRGLLTRELLVADRNGRRTRLRQRRLVSMAAPHLGALETRIVLENWSGRIEIRSALDGRVSNGNVSSFGALAAQHLTVTETGCDGRDLVWLVAETSSSKQRVAEVARTLVYQGGHEVRADRRTVSEAGLIGQELEIDVGQGEDVVIDKAVALFTSRDRAIAEPLVAAREEITDASKFEDLLLAHSAAWDRLWQRFHVGLDDGDGSRLPVHVHVFHLLQALSPHTADLDAGVPAPGLHGESYRGHIFWDELFVFPFLNFRLPELTRALLRYRHRRLPQARRRAAALGMKGALFPWESGSDGREETPRASWNPHAGRWRQDYSSRQYHVNLAVAYNVWHYWQTTADFGFLAAYGAELLFETGRFAASLATYDPNDDRYDIRGVMGPDEFHDGYPDRPGQGIDNSAYVNIMTAWTLARARDAHELIGKHHGDEMWQGLRLSDAELQKWDHISRRLRVCFLPNGLIEQFEGYGRLAERDWDEFKRQHGDLKTLGLVLEAENDSPNRYQASKQADVLMLLYLFTAEELTALVRQLNYPFDPAIIPQMIDYYMRRTSHGSSLSRVAHAWVLSRTDRSRSWEMLRAALNSDIADREGGSTSEGIHLGAMAGSLDILQRGYTGLDTREDMLWLNPMLPDELRSLDLDIRYRGQWINLRVDPTKLTLHAHPGGAAPPSKVTIRERVYDLAPGATIEVPRNG</sequence>
<dbReference type="Pfam" id="PF03633">
    <property type="entry name" value="Glyco_hydro_65C"/>
    <property type="match status" value="1"/>
</dbReference>
<evidence type="ECO:0000256" key="3">
    <source>
        <dbReference type="ARBA" id="ARBA00022679"/>
    </source>
</evidence>
<dbReference type="OrthoDB" id="9816160at2"/>
<dbReference type="SUPFAM" id="SSF48208">
    <property type="entry name" value="Six-hairpin glycosidases"/>
    <property type="match status" value="1"/>
</dbReference>
<dbReference type="Gene3D" id="2.60.420.10">
    <property type="entry name" value="Maltose phosphorylase, domain 3"/>
    <property type="match status" value="1"/>
</dbReference>
<evidence type="ECO:0000313" key="10">
    <source>
        <dbReference type="EMBL" id="SDY89686.1"/>
    </source>
</evidence>
<dbReference type="InterPro" id="IPR012341">
    <property type="entry name" value="6hp_glycosidase-like_sf"/>
</dbReference>
<dbReference type="GO" id="GO:0016757">
    <property type="term" value="F:glycosyltransferase activity"/>
    <property type="evidence" value="ECO:0007669"/>
    <property type="project" value="UniProtKB-KW"/>
</dbReference>
<evidence type="ECO:0000259" key="9">
    <source>
        <dbReference type="Pfam" id="PF03636"/>
    </source>
</evidence>
<keyword evidence="2" id="KW-0328">Glycosyltransferase</keyword>
<dbReference type="Gene3D" id="2.70.98.40">
    <property type="entry name" value="Glycoside hydrolase, family 65, N-terminal domain"/>
    <property type="match status" value="1"/>
</dbReference>
<proteinExistence type="inferred from homology"/>
<evidence type="ECO:0000256" key="2">
    <source>
        <dbReference type="ARBA" id="ARBA00022676"/>
    </source>
</evidence>
<dbReference type="STRING" id="405436.SAMN05444365_10448"/>
<evidence type="ECO:0000256" key="1">
    <source>
        <dbReference type="ARBA" id="ARBA00006768"/>
    </source>
</evidence>
<dbReference type="InterPro" id="IPR005194">
    <property type="entry name" value="Glyco_hydro_65_C"/>
</dbReference>
<gene>
    <name evidence="10" type="ORF">SAMN05444365_10448</name>
</gene>
<feature type="domain" description="Glycoside hydrolase family 65 central catalytic" evidence="7">
    <location>
        <begin position="332"/>
        <end position="727"/>
    </location>
</feature>
<evidence type="ECO:0000259" key="7">
    <source>
        <dbReference type="Pfam" id="PF03632"/>
    </source>
</evidence>
<dbReference type="GO" id="GO:0004553">
    <property type="term" value="F:hydrolase activity, hydrolyzing O-glycosyl compounds"/>
    <property type="evidence" value="ECO:0007669"/>
    <property type="project" value="TreeGrafter"/>
</dbReference>
<dbReference type="Gene3D" id="1.50.10.10">
    <property type="match status" value="1"/>
</dbReference>
<feature type="binding site" evidence="6">
    <location>
        <begin position="368"/>
        <end position="369"/>
    </location>
    <ligand>
        <name>substrate</name>
    </ligand>
</feature>
<dbReference type="Pfam" id="PF03636">
    <property type="entry name" value="Glyco_hydro_65N"/>
    <property type="match status" value="1"/>
</dbReference>
<dbReference type="PIRSF" id="PIRSF036289">
    <property type="entry name" value="Glycosyl_hydrolase_malt_phosph"/>
    <property type="match status" value="1"/>
</dbReference>
<dbReference type="AlphaFoldDB" id="A0A1H3NL84"/>